<reference evidence="9" key="1">
    <citation type="submission" date="2021-01" db="EMBL/GenBank/DDBJ databases">
        <authorList>
            <person name="Corre E."/>
            <person name="Pelletier E."/>
            <person name="Niang G."/>
            <person name="Scheremetjew M."/>
            <person name="Finn R."/>
            <person name="Kale V."/>
            <person name="Holt S."/>
            <person name="Cochrane G."/>
            <person name="Meng A."/>
            <person name="Brown T."/>
            <person name="Cohen L."/>
        </authorList>
    </citation>
    <scope>NUCLEOTIDE SEQUENCE</scope>
    <source>
        <strain evidence="9">SAG 11-49</strain>
    </source>
</reference>
<evidence type="ECO:0000256" key="4">
    <source>
        <dbReference type="ARBA" id="ARBA00022679"/>
    </source>
</evidence>
<dbReference type="Gene3D" id="3.40.1160.10">
    <property type="entry name" value="Acetylglutamate kinase-like"/>
    <property type="match status" value="2"/>
</dbReference>
<dbReference type="SUPFAM" id="SSF53633">
    <property type="entry name" value="Carbamate kinase-like"/>
    <property type="match status" value="2"/>
</dbReference>
<dbReference type="PANTHER" id="PTHR30602:SF12">
    <property type="entry name" value="AMINO-ACID ACETYLTRANSFERASE NAGS1, CHLOROPLASTIC-RELATED"/>
    <property type="match status" value="1"/>
</dbReference>
<dbReference type="InterPro" id="IPR010167">
    <property type="entry name" value="NH2A_AcTrfase"/>
</dbReference>
<keyword evidence="4" id="KW-0808">Transferase</keyword>
<dbReference type="GO" id="GO:0004042">
    <property type="term" value="F:L-glutamate N-acetyltransferase activity"/>
    <property type="evidence" value="ECO:0007669"/>
    <property type="project" value="InterPro"/>
</dbReference>
<comment type="pathway">
    <text evidence="1">Amino-acid biosynthesis; L-arginine biosynthesis; N(2)-acetyl-L-ornithine from L-glutamate: step 1/4.</text>
</comment>
<comment type="similarity">
    <text evidence="2">Belongs to the acetyltransferase family. ArgA subfamily.</text>
</comment>
<dbReference type="GO" id="GO:0005737">
    <property type="term" value="C:cytoplasm"/>
    <property type="evidence" value="ECO:0007669"/>
    <property type="project" value="InterPro"/>
</dbReference>
<dbReference type="PROSITE" id="PS51186">
    <property type="entry name" value="GNAT"/>
    <property type="match status" value="1"/>
</dbReference>
<feature type="compositionally biased region" description="Polar residues" evidence="7">
    <location>
        <begin position="7"/>
        <end position="31"/>
    </location>
</feature>
<dbReference type="AlphaFoldDB" id="A0A7S0WHU5"/>
<evidence type="ECO:0000256" key="2">
    <source>
        <dbReference type="ARBA" id="ARBA00009145"/>
    </source>
</evidence>
<dbReference type="GO" id="GO:0006526">
    <property type="term" value="P:L-arginine biosynthetic process"/>
    <property type="evidence" value="ECO:0007669"/>
    <property type="project" value="UniProtKB-UniPathway"/>
</dbReference>
<dbReference type="SUPFAM" id="SSF55729">
    <property type="entry name" value="Acyl-CoA N-acyltransferases (Nat)"/>
    <property type="match status" value="1"/>
</dbReference>
<feature type="region of interest" description="Disordered" evidence="7">
    <location>
        <begin position="1"/>
        <end position="32"/>
    </location>
</feature>
<dbReference type="InterPro" id="IPR036393">
    <property type="entry name" value="AceGlu_kinase-like_sf"/>
</dbReference>
<feature type="domain" description="N-acetyltransferase" evidence="8">
    <location>
        <begin position="444"/>
        <end position="614"/>
    </location>
</feature>
<dbReference type="InterPro" id="IPR001048">
    <property type="entry name" value="Asp/Glu/Uridylate_kinase"/>
</dbReference>
<dbReference type="UniPathway" id="UPA00068">
    <property type="reaction ID" value="UER00106"/>
</dbReference>
<evidence type="ECO:0000256" key="6">
    <source>
        <dbReference type="ARBA" id="ARBA00048372"/>
    </source>
</evidence>
<evidence type="ECO:0000256" key="3">
    <source>
        <dbReference type="ARBA" id="ARBA00012697"/>
    </source>
</evidence>
<dbReference type="InterPro" id="IPR000182">
    <property type="entry name" value="GNAT_dom"/>
</dbReference>
<dbReference type="Pfam" id="PF00583">
    <property type="entry name" value="Acetyltransf_1"/>
    <property type="match status" value="1"/>
</dbReference>
<organism evidence="9">
    <name type="scientific">Chlamydomonas leiostraca</name>
    <dbReference type="NCBI Taxonomy" id="1034604"/>
    <lineage>
        <taxon>Eukaryota</taxon>
        <taxon>Viridiplantae</taxon>
        <taxon>Chlorophyta</taxon>
        <taxon>core chlorophytes</taxon>
        <taxon>Chlorophyceae</taxon>
        <taxon>CS clade</taxon>
        <taxon>Chlamydomonadales</taxon>
        <taxon>Chlamydomonadaceae</taxon>
        <taxon>Chlamydomonas</taxon>
    </lineage>
</organism>
<dbReference type="EC" id="2.3.1.1" evidence="3"/>
<accession>A0A7S0WHU5</accession>
<dbReference type="CDD" id="cd04301">
    <property type="entry name" value="NAT_SF"/>
    <property type="match status" value="1"/>
</dbReference>
<dbReference type="EMBL" id="HBFB01004814">
    <property type="protein sequence ID" value="CAD8667649.1"/>
    <property type="molecule type" value="Transcribed_RNA"/>
</dbReference>
<dbReference type="Pfam" id="PF00696">
    <property type="entry name" value="AA_kinase"/>
    <property type="match status" value="1"/>
</dbReference>
<name>A0A7S0WHU5_9CHLO</name>
<evidence type="ECO:0000256" key="7">
    <source>
        <dbReference type="SAM" id="MobiDB-lite"/>
    </source>
</evidence>
<dbReference type="InterPro" id="IPR016181">
    <property type="entry name" value="Acyl_CoA_acyltransferase"/>
</dbReference>
<dbReference type="HAMAP" id="MF_01105">
    <property type="entry name" value="N_acetyl_glu_synth"/>
    <property type="match status" value="1"/>
</dbReference>
<evidence type="ECO:0000256" key="1">
    <source>
        <dbReference type="ARBA" id="ARBA00004925"/>
    </source>
</evidence>
<evidence type="ECO:0000259" key="8">
    <source>
        <dbReference type="PROSITE" id="PS51186"/>
    </source>
</evidence>
<comment type="catalytic activity">
    <reaction evidence="6">
        <text>L-glutamate + acetyl-CoA = N-acetyl-L-glutamate + CoA + H(+)</text>
        <dbReference type="Rhea" id="RHEA:24292"/>
        <dbReference type="ChEBI" id="CHEBI:15378"/>
        <dbReference type="ChEBI" id="CHEBI:29985"/>
        <dbReference type="ChEBI" id="CHEBI:44337"/>
        <dbReference type="ChEBI" id="CHEBI:57287"/>
        <dbReference type="ChEBI" id="CHEBI:57288"/>
        <dbReference type="EC" id="2.3.1.1"/>
    </reaction>
</comment>
<gene>
    <name evidence="9" type="ORF">CLEI1391_LOCUS2643</name>
</gene>
<protein>
    <recommendedName>
        <fullName evidence="3">amino-acid N-acetyltransferase</fullName>
        <ecNumber evidence="3">2.3.1.1</ecNumber>
    </recommendedName>
</protein>
<dbReference type="Gene3D" id="3.40.630.30">
    <property type="match status" value="1"/>
</dbReference>
<keyword evidence="5" id="KW-0012">Acyltransferase</keyword>
<proteinExistence type="inferred from homology"/>
<dbReference type="PANTHER" id="PTHR30602">
    <property type="entry name" value="AMINO-ACID ACETYLTRANSFERASE"/>
    <property type="match status" value="1"/>
</dbReference>
<evidence type="ECO:0000256" key="5">
    <source>
        <dbReference type="ARBA" id="ARBA00023315"/>
    </source>
</evidence>
<sequence length="614" mass="65953">MNGFAPFTSTATVPDSTAHTQQHSQGESVPANNGAWATSGALAKADFPKFVHFFRSASPYIAGHRGRTFVIVVPGNVTGNRQLLQSTMADIAQLHGLGVRLVVVAGCQPQIDVILKGRGSQPAYVGGYRVTDKQTLSISIEAAGNVRTACEQFLSKGPAIPMIRRHTKGDGEIHFEPAMRVISGNYVTAKRRGVVDGVDFGYTGEVRFVLKDDISRQLEGGNVVLLSNLGFTAAGEVLNCNTYDVGLHAAVELGADKLFFLHTDEVADLGLPHWLPLSGAQQMLIKKLEDSLSSEQMDTLKASMDTGSQPPDPNIPSWRRAVAAGAGPVGPSGRAIPAPVPAPEAPAPDTAYPASPRELPQQAIKQQVQRAANSLATKKREDLVVDLDVWSASGYPPAVSTCVIACCKGVKRAHLLDARIDGGLLLELYSRDGVGTMISADFYEGIRRAGPADVDAIRALLKPLEDAGVLVKRSAEEIHNMVHNFTVIERETKVMGCALLLPLGLDEEGVCVAELGAFCVDPAFRGSGRGDSLLDYVEQEARASGIQRLVLLTTRTADWFEQRDFKWSGPAYASVLLPQARRSRINPTRNSQLYVKQMEAADETTAQPGKRIGF</sequence>
<evidence type="ECO:0000313" key="9">
    <source>
        <dbReference type="EMBL" id="CAD8667649.1"/>
    </source>
</evidence>